<reference evidence="1 2" key="1">
    <citation type="submission" date="2023-09" db="EMBL/GenBank/DDBJ databases">
        <authorList>
            <person name="Rey-Velasco X."/>
        </authorList>
    </citation>
    <scope>NUCLEOTIDE SEQUENCE [LARGE SCALE GENOMIC DNA]</scope>
    <source>
        <strain evidence="1 2">P117</strain>
    </source>
</reference>
<sequence length="134" mass="14733">MALKGTFQITNWEESTDDKADTLIDKTKLTNATVSQSYIETESTDNDSLIGESTVHYTMHYFANGNASFVGLEYINGSLNKTPCKLVLKHDGKFENGQASSKFIIIDSDNADFNKYTGGSFVSGENGQANYSFD</sequence>
<accession>A0ABU2ZRW8</accession>
<evidence type="ECO:0000313" key="2">
    <source>
        <dbReference type="Proteomes" id="UP001253545"/>
    </source>
</evidence>
<name>A0ABU2ZRW8_9ALTE</name>
<dbReference type="Pfam" id="PF11528">
    <property type="entry name" value="DUF3224"/>
    <property type="match status" value="1"/>
</dbReference>
<dbReference type="EMBL" id="JAVRHX010000002">
    <property type="protein sequence ID" value="MDT0595146.1"/>
    <property type="molecule type" value="Genomic_DNA"/>
</dbReference>
<dbReference type="SUPFAM" id="SSF159238">
    <property type="entry name" value="SO1590-like"/>
    <property type="match status" value="1"/>
</dbReference>
<dbReference type="Gene3D" id="2.40.350.10">
    <property type="entry name" value="SO1590-like"/>
    <property type="match status" value="1"/>
</dbReference>
<comment type="caution">
    <text evidence="1">The sequence shown here is derived from an EMBL/GenBank/DDBJ whole genome shotgun (WGS) entry which is preliminary data.</text>
</comment>
<dbReference type="Proteomes" id="UP001253545">
    <property type="component" value="Unassembled WGS sequence"/>
</dbReference>
<dbReference type="InterPro" id="IPR023159">
    <property type="entry name" value="SO1590-like_sf"/>
</dbReference>
<proteinExistence type="predicted"/>
<dbReference type="InterPro" id="IPR021607">
    <property type="entry name" value="DUF3224"/>
</dbReference>
<dbReference type="RefSeq" id="WP_311368661.1">
    <property type="nucleotide sequence ID" value="NZ_JAVRHX010000002.1"/>
</dbReference>
<protein>
    <submittedName>
        <fullName evidence="1">DUF3224 domain-containing protein</fullName>
    </submittedName>
</protein>
<gene>
    <name evidence="1" type="ORF">RM552_09850</name>
</gene>
<keyword evidence="2" id="KW-1185">Reference proteome</keyword>
<evidence type="ECO:0000313" key="1">
    <source>
        <dbReference type="EMBL" id="MDT0595146.1"/>
    </source>
</evidence>
<organism evidence="1 2">
    <name type="scientific">Glaciecola petra</name>
    <dbReference type="NCBI Taxonomy" id="3075602"/>
    <lineage>
        <taxon>Bacteria</taxon>
        <taxon>Pseudomonadati</taxon>
        <taxon>Pseudomonadota</taxon>
        <taxon>Gammaproteobacteria</taxon>
        <taxon>Alteromonadales</taxon>
        <taxon>Alteromonadaceae</taxon>
        <taxon>Glaciecola</taxon>
    </lineage>
</organism>